<dbReference type="Pfam" id="PF02518">
    <property type="entry name" value="HATPase_c"/>
    <property type="match status" value="1"/>
</dbReference>
<dbReference type="CDD" id="cd12913">
    <property type="entry name" value="PDC1_MCP_like"/>
    <property type="match status" value="1"/>
</dbReference>
<dbReference type="InterPro" id="IPR003661">
    <property type="entry name" value="HisK_dim/P_dom"/>
</dbReference>
<dbReference type="Proteomes" id="UP001149821">
    <property type="component" value="Unassembled WGS sequence"/>
</dbReference>
<organism evidence="18 19">
    <name type="scientific">Enterovibrio qingdaonensis</name>
    <dbReference type="NCBI Taxonomy" id="2899818"/>
    <lineage>
        <taxon>Bacteria</taxon>
        <taxon>Pseudomonadati</taxon>
        <taxon>Pseudomonadota</taxon>
        <taxon>Gammaproteobacteria</taxon>
        <taxon>Vibrionales</taxon>
        <taxon>Vibrionaceae</taxon>
        <taxon>Enterovibrio</taxon>
    </lineage>
</organism>
<dbReference type="InterPro" id="IPR005467">
    <property type="entry name" value="His_kinase_dom"/>
</dbReference>
<evidence type="ECO:0000256" key="4">
    <source>
        <dbReference type="ARBA" id="ARBA00012438"/>
    </source>
</evidence>
<dbReference type="SMART" id="SM00448">
    <property type="entry name" value="REC"/>
    <property type="match status" value="1"/>
</dbReference>
<evidence type="ECO:0000313" key="19">
    <source>
        <dbReference type="Proteomes" id="UP001149821"/>
    </source>
</evidence>
<keyword evidence="7" id="KW-0808">Transferase</keyword>
<dbReference type="PANTHER" id="PTHR45339">
    <property type="entry name" value="HYBRID SIGNAL TRANSDUCTION HISTIDINE KINASE J"/>
    <property type="match status" value="1"/>
</dbReference>
<dbReference type="PANTHER" id="PTHR45339:SF1">
    <property type="entry name" value="HYBRID SIGNAL TRANSDUCTION HISTIDINE KINASE J"/>
    <property type="match status" value="1"/>
</dbReference>
<dbReference type="InterPro" id="IPR001789">
    <property type="entry name" value="Sig_transdc_resp-reg_receiver"/>
</dbReference>
<dbReference type="SUPFAM" id="SSF55874">
    <property type="entry name" value="ATPase domain of HSP90 chaperone/DNA topoisomerase II/histidine kinase"/>
    <property type="match status" value="1"/>
</dbReference>
<keyword evidence="8 14" id="KW-0812">Transmembrane</keyword>
<dbReference type="InterPro" id="IPR004358">
    <property type="entry name" value="Sig_transdc_His_kin-like_C"/>
</dbReference>
<dbReference type="RefSeq" id="WP_274141718.1">
    <property type="nucleotide sequence ID" value="NZ_JAJUBB010000005.1"/>
</dbReference>
<comment type="catalytic activity">
    <reaction evidence="1">
        <text>ATP + protein L-histidine = ADP + protein N-phospho-L-histidine.</text>
        <dbReference type="EC" id="2.7.13.3"/>
    </reaction>
</comment>
<dbReference type="InterPro" id="IPR033479">
    <property type="entry name" value="dCache_1"/>
</dbReference>
<evidence type="ECO:0000256" key="7">
    <source>
        <dbReference type="ARBA" id="ARBA00022679"/>
    </source>
</evidence>
<evidence type="ECO:0000256" key="8">
    <source>
        <dbReference type="ARBA" id="ARBA00022692"/>
    </source>
</evidence>
<dbReference type="SMART" id="SM00388">
    <property type="entry name" value="HisKA"/>
    <property type="match status" value="1"/>
</dbReference>
<feature type="domain" description="HAMP" evidence="17">
    <location>
        <begin position="408"/>
        <end position="436"/>
    </location>
</feature>
<feature type="domain" description="Response regulatory" evidence="16">
    <location>
        <begin position="697"/>
        <end position="814"/>
    </location>
</feature>
<dbReference type="InterPro" id="IPR036097">
    <property type="entry name" value="HisK_dim/P_sf"/>
</dbReference>
<protein>
    <recommendedName>
        <fullName evidence="4">histidine kinase</fullName>
        <ecNumber evidence="4">2.7.13.3</ecNumber>
    </recommendedName>
</protein>
<dbReference type="SUPFAM" id="SSF47384">
    <property type="entry name" value="Homodimeric domain of signal transducing histidine kinase"/>
    <property type="match status" value="1"/>
</dbReference>
<dbReference type="Gene3D" id="1.10.287.130">
    <property type="match status" value="1"/>
</dbReference>
<dbReference type="EMBL" id="JAJUBB010000005">
    <property type="protein sequence ID" value="MDD1781318.1"/>
    <property type="molecule type" value="Genomic_DNA"/>
</dbReference>
<evidence type="ECO:0000256" key="1">
    <source>
        <dbReference type="ARBA" id="ARBA00000085"/>
    </source>
</evidence>
<evidence type="ECO:0000256" key="14">
    <source>
        <dbReference type="SAM" id="Phobius"/>
    </source>
</evidence>
<feature type="modified residue" description="4-aspartylphosphate" evidence="13">
    <location>
        <position position="746"/>
    </location>
</feature>
<dbReference type="Gene3D" id="3.30.565.10">
    <property type="entry name" value="Histidine kinase-like ATPase, C-terminal domain"/>
    <property type="match status" value="1"/>
</dbReference>
<name>A0ABT5QK13_9GAMM</name>
<evidence type="ECO:0000256" key="10">
    <source>
        <dbReference type="ARBA" id="ARBA00022989"/>
    </source>
</evidence>
<dbReference type="PRINTS" id="PR00344">
    <property type="entry name" value="BCTRLSENSOR"/>
</dbReference>
<dbReference type="Pfam" id="PF00072">
    <property type="entry name" value="Response_reg"/>
    <property type="match status" value="1"/>
</dbReference>
<accession>A0ABT5QK13</accession>
<dbReference type="SUPFAM" id="SSF103190">
    <property type="entry name" value="Sensory domain-like"/>
    <property type="match status" value="1"/>
</dbReference>
<evidence type="ECO:0000256" key="5">
    <source>
        <dbReference type="ARBA" id="ARBA00022475"/>
    </source>
</evidence>
<dbReference type="CDD" id="cd17546">
    <property type="entry name" value="REC_hyHK_CKI1_RcsC-like"/>
    <property type="match status" value="1"/>
</dbReference>
<keyword evidence="18" id="KW-0547">Nucleotide-binding</keyword>
<evidence type="ECO:0000259" key="16">
    <source>
        <dbReference type="PROSITE" id="PS50110"/>
    </source>
</evidence>
<keyword evidence="18" id="KW-0067">ATP-binding</keyword>
<keyword evidence="5" id="KW-1003">Cell membrane</keyword>
<dbReference type="InterPro" id="IPR003594">
    <property type="entry name" value="HATPase_dom"/>
</dbReference>
<keyword evidence="12 14" id="KW-0472">Membrane</keyword>
<dbReference type="SMART" id="SM00387">
    <property type="entry name" value="HATPase_c"/>
    <property type="match status" value="1"/>
</dbReference>
<sequence length="820" mass="91179">MSFKALLILGLMLAVVVITIVYVMETTGDSMVSDSANQRVEAQVENVARTLGQMSNNVSTVALSLADTLEISDSQEEIEHKLAVMLSNENIRSIVASGGFWPEPHLYESGQSKASVFIAFNEDGTYRRVHDYNSDLARPYHIEEWYAPTRFIRGGAYWSSAYIDPYTKEPMVTSSVPIIKNGKFCGVVTIDVRLGELQAFLSRSGQKLGGYLAMFDRGGRLMSYPESVDIVTQGKNQLPTALQIASRNSHFSELALVLSSAVQGERLALQSNATIQDLAEQIVTATPDIDFGYALSIAAELNPVQNVFQGTQKLFIHQLKRDPVLNEPTLVLAQVLPRTNWMLVGALPERLLKVESTTLKNDLFFAMSLVALLLVGVTYLAIHIYIVRPMTRVRNALVTQGAEGPYSPIDYAEKDELGMLVQEFNQLSTNLVETRERAVEAARAKQLFLANISHEIRTPMNGILGATSLMQDEGMSGKQAEYLSVIAHSSRGLMSLINNILDFSKMESNHLKLEEAPFDLQEVGRYVRDLMLPTIQNKPQLAFDFHYDSDCPHRFMGDAHRIEQVMLNLVSNALKFTESGLVSLHIGIHRQQDRYTGIIISVKDTGVGISPDKFDVIFDEFQQADASTTRQFGGSGLGLAITKQLVELMGGEIFVNSELGRGSQFDVSLPLQIEEHSVDEKGREVLREHTDAFKGKHCLLVEDNAINMMIAEKMLIKFGFTVDKAIDGIEALDKATMRGYDIIFMDIQMPRMDGLEATRRIRSNVSFNKRTPIVAMTANVLKDDIWRCISNGMQGHIGKPLRENDIFAVCVKAMSTEVEV</sequence>
<evidence type="ECO:0000256" key="2">
    <source>
        <dbReference type="ARBA" id="ARBA00004533"/>
    </source>
</evidence>
<dbReference type="InterPro" id="IPR003660">
    <property type="entry name" value="HAMP_dom"/>
</dbReference>
<dbReference type="InterPro" id="IPR036890">
    <property type="entry name" value="HATPase_C_sf"/>
</dbReference>
<evidence type="ECO:0000256" key="11">
    <source>
        <dbReference type="ARBA" id="ARBA00023012"/>
    </source>
</evidence>
<dbReference type="Gene3D" id="3.40.50.2300">
    <property type="match status" value="1"/>
</dbReference>
<dbReference type="Gene3D" id="6.10.340.10">
    <property type="match status" value="1"/>
</dbReference>
<dbReference type="CDD" id="cd16922">
    <property type="entry name" value="HATPase_EvgS-ArcB-TorS-like"/>
    <property type="match status" value="1"/>
</dbReference>
<dbReference type="SUPFAM" id="SSF52172">
    <property type="entry name" value="CheY-like"/>
    <property type="match status" value="1"/>
</dbReference>
<comment type="caution">
    <text evidence="18">The sequence shown here is derived from an EMBL/GenBank/DDBJ whole genome shotgun (WGS) entry which is preliminary data.</text>
</comment>
<evidence type="ECO:0000256" key="13">
    <source>
        <dbReference type="PROSITE-ProRule" id="PRU00169"/>
    </source>
</evidence>
<evidence type="ECO:0000256" key="12">
    <source>
        <dbReference type="ARBA" id="ARBA00023136"/>
    </source>
</evidence>
<evidence type="ECO:0000313" key="18">
    <source>
        <dbReference type="EMBL" id="MDD1781318.1"/>
    </source>
</evidence>
<comment type="subcellular location">
    <subcellularLocation>
        <location evidence="2">Cell inner membrane</location>
    </subcellularLocation>
    <subcellularLocation>
        <location evidence="3">Cell membrane</location>
        <topology evidence="3">Multi-pass membrane protein</topology>
    </subcellularLocation>
</comment>
<feature type="transmembrane region" description="Helical" evidence="14">
    <location>
        <begin position="363"/>
        <end position="387"/>
    </location>
</feature>
<proteinExistence type="predicted"/>
<evidence type="ECO:0000256" key="9">
    <source>
        <dbReference type="ARBA" id="ARBA00022777"/>
    </source>
</evidence>
<reference evidence="18" key="1">
    <citation type="submission" date="2021-12" db="EMBL/GenBank/DDBJ databases">
        <title>Enterovibrio ZSDZ35 sp. nov. and Enterovibrio ZSDZ42 sp. nov., isolated from coastal seawater in Qingdao.</title>
        <authorList>
            <person name="Zhang P."/>
        </authorList>
    </citation>
    <scope>NUCLEOTIDE SEQUENCE</scope>
    <source>
        <strain evidence="18">ZSDZ35</strain>
    </source>
</reference>
<evidence type="ECO:0000259" key="17">
    <source>
        <dbReference type="PROSITE" id="PS50885"/>
    </source>
</evidence>
<keyword evidence="19" id="KW-1185">Reference proteome</keyword>
<keyword evidence="6 13" id="KW-0597">Phosphoprotein</keyword>
<dbReference type="Pfam" id="PF02743">
    <property type="entry name" value="dCache_1"/>
    <property type="match status" value="1"/>
</dbReference>
<dbReference type="InterPro" id="IPR011006">
    <property type="entry name" value="CheY-like_superfamily"/>
</dbReference>
<dbReference type="CDD" id="cd00082">
    <property type="entry name" value="HisKA"/>
    <property type="match status" value="1"/>
</dbReference>
<gene>
    <name evidence="18" type="ORF">LRP49_08890</name>
</gene>
<keyword evidence="9" id="KW-0418">Kinase</keyword>
<evidence type="ECO:0000259" key="15">
    <source>
        <dbReference type="PROSITE" id="PS50109"/>
    </source>
</evidence>
<dbReference type="PROSITE" id="PS50885">
    <property type="entry name" value="HAMP"/>
    <property type="match status" value="1"/>
</dbReference>
<feature type="domain" description="Histidine kinase" evidence="15">
    <location>
        <begin position="451"/>
        <end position="673"/>
    </location>
</feature>
<dbReference type="Gene3D" id="3.30.450.20">
    <property type="entry name" value="PAS domain"/>
    <property type="match status" value="1"/>
</dbReference>
<evidence type="ECO:0000256" key="6">
    <source>
        <dbReference type="ARBA" id="ARBA00022553"/>
    </source>
</evidence>
<keyword evidence="11" id="KW-0902">Two-component regulatory system</keyword>
<dbReference type="PROSITE" id="PS50109">
    <property type="entry name" value="HIS_KIN"/>
    <property type="match status" value="1"/>
</dbReference>
<dbReference type="PROSITE" id="PS50110">
    <property type="entry name" value="RESPONSE_REGULATORY"/>
    <property type="match status" value="1"/>
</dbReference>
<keyword evidence="10 14" id="KW-1133">Transmembrane helix</keyword>
<evidence type="ECO:0000256" key="3">
    <source>
        <dbReference type="ARBA" id="ARBA00004651"/>
    </source>
</evidence>
<dbReference type="GO" id="GO:0005524">
    <property type="term" value="F:ATP binding"/>
    <property type="evidence" value="ECO:0007669"/>
    <property type="project" value="UniProtKB-KW"/>
</dbReference>
<dbReference type="EC" id="2.7.13.3" evidence="4"/>
<dbReference type="InterPro" id="IPR029151">
    <property type="entry name" value="Sensor-like_sf"/>
</dbReference>
<dbReference type="Pfam" id="PF00512">
    <property type="entry name" value="HisKA"/>
    <property type="match status" value="1"/>
</dbReference>